<evidence type="ECO:0000313" key="7">
    <source>
        <dbReference type="EMBL" id="RLK46550.1"/>
    </source>
</evidence>
<comment type="caution">
    <text evidence="7">The sequence shown here is derived from an EMBL/GenBank/DDBJ whole genome shotgun (WGS) entry which is preliminary data.</text>
</comment>
<dbReference type="InterPro" id="IPR036390">
    <property type="entry name" value="WH_DNA-bd_sf"/>
</dbReference>
<dbReference type="InterPro" id="IPR055166">
    <property type="entry name" value="Transc_reg_Sar_Rot_HTH"/>
</dbReference>
<comment type="subcellular location">
    <subcellularLocation>
        <location evidence="1">Cytoplasm</location>
    </subcellularLocation>
</comment>
<dbReference type="InterPro" id="IPR036388">
    <property type="entry name" value="WH-like_DNA-bd_sf"/>
</dbReference>
<feature type="domain" description="HTH marR-type" evidence="6">
    <location>
        <begin position="5"/>
        <end position="135"/>
    </location>
</feature>
<name>A0A498C065_9MICO</name>
<proteinExistence type="predicted"/>
<dbReference type="OrthoDB" id="9806864at2"/>
<keyword evidence="4" id="KW-0238">DNA-binding</keyword>
<dbReference type="Proteomes" id="UP000273158">
    <property type="component" value="Unassembled WGS sequence"/>
</dbReference>
<keyword evidence="3" id="KW-0805">Transcription regulation</keyword>
<dbReference type="InterPro" id="IPR000835">
    <property type="entry name" value="HTH_MarR-typ"/>
</dbReference>
<dbReference type="GO" id="GO:0003677">
    <property type="term" value="F:DNA binding"/>
    <property type="evidence" value="ECO:0007669"/>
    <property type="project" value="UniProtKB-KW"/>
</dbReference>
<dbReference type="GO" id="GO:0006950">
    <property type="term" value="P:response to stress"/>
    <property type="evidence" value="ECO:0007669"/>
    <property type="project" value="TreeGrafter"/>
</dbReference>
<protein>
    <submittedName>
        <fullName evidence="7">TrmB family transcriptional regulator /MarR family transcriptional regulator</fullName>
    </submittedName>
</protein>
<evidence type="ECO:0000256" key="3">
    <source>
        <dbReference type="ARBA" id="ARBA00023015"/>
    </source>
</evidence>
<dbReference type="EMBL" id="RCDB01000004">
    <property type="protein sequence ID" value="RLK46550.1"/>
    <property type="molecule type" value="Genomic_DNA"/>
</dbReference>
<evidence type="ECO:0000256" key="2">
    <source>
        <dbReference type="ARBA" id="ARBA00022490"/>
    </source>
</evidence>
<organism evidence="7 8">
    <name type="scientific">Microbacterium telephonicum</name>
    <dbReference type="NCBI Taxonomy" id="1714841"/>
    <lineage>
        <taxon>Bacteria</taxon>
        <taxon>Bacillati</taxon>
        <taxon>Actinomycetota</taxon>
        <taxon>Actinomycetes</taxon>
        <taxon>Micrococcales</taxon>
        <taxon>Microbacteriaceae</taxon>
        <taxon>Microbacterium</taxon>
    </lineage>
</organism>
<dbReference type="Pfam" id="PF22381">
    <property type="entry name" value="Staph_reg_Sar_Rot"/>
    <property type="match status" value="1"/>
</dbReference>
<reference evidence="7 8" key="1">
    <citation type="journal article" date="2015" name="Stand. Genomic Sci.">
        <title>Genomic Encyclopedia of Bacterial and Archaeal Type Strains, Phase III: the genomes of soil and plant-associated and newly described type strains.</title>
        <authorList>
            <person name="Whitman W.B."/>
            <person name="Woyke T."/>
            <person name="Klenk H.P."/>
            <person name="Zhou Y."/>
            <person name="Lilburn T.G."/>
            <person name="Beck B.J."/>
            <person name="De Vos P."/>
            <person name="Vandamme P."/>
            <person name="Eisen J.A."/>
            <person name="Garrity G."/>
            <person name="Hugenholtz P."/>
            <person name="Kyrpides N.C."/>
        </authorList>
    </citation>
    <scope>NUCLEOTIDE SEQUENCE [LARGE SCALE GENOMIC DNA]</scope>
    <source>
        <strain evidence="7 8">S2T63</strain>
    </source>
</reference>
<keyword evidence="8" id="KW-1185">Reference proteome</keyword>
<dbReference type="GO" id="GO:0003700">
    <property type="term" value="F:DNA-binding transcription factor activity"/>
    <property type="evidence" value="ECO:0007669"/>
    <property type="project" value="InterPro"/>
</dbReference>
<dbReference type="PROSITE" id="PS50995">
    <property type="entry name" value="HTH_MARR_2"/>
    <property type="match status" value="1"/>
</dbReference>
<dbReference type="Gene3D" id="1.10.10.10">
    <property type="entry name" value="Winged helix-like DNA-binding domain superfamily/Winged helix DNA-binding domain"/>
    <property type="match status" value="1"/>
</dbReference>
<evidence type="ECO:0000313" key="8">
    <source>
        <dbReference type="Proteomes" id="UP000273158"/>
    </source>
</evidence>
<keyword evidence="2" id="KW-0963">Cytoplasm</keyword>
<evidence type="ECO:0000256" key="4">
    <source>
        <dbReference type="ARBA" id="ARBA00023125"/>
    </source>
</evidence>
<accession>A0A498C065</accession>
<evidence type="ECO:0000259" key="6">
    <source>
        <dbReference type="PROSITE" id="PS50995"/>
    </source>
</evidence>
<dbReference type="GO" id="GO:0005737">
    <property type="term" value="C:cytoplasm"/>
    <property type="evidence" value="ECO:0007669"/>
    <property type="project" value="UniProtKB-SubCell"/>
</dbReference>
<dbReference type="AlphaFoldDB" id="A0A498C065"/>
<dbReference type="RefSeq" id="WP_121060807.1">
    <property type="nucleotide sequence ID" value="NZ_RCDB01000004.1"/>
</dbReference>
<dbReference type="SMART" id="SM00347">
    <property type="entry name" value="HTH_MARR"/>
    <property type="match status" value="1"/>
</dbReference>
<keyword evidence="5" id="KW-0804">Transcription</keyword>
<dbReference type="PANTHER" id="PTHR33164:SF5">
    <property type="entry name" value="ORGANIC HYDROPEROXIDE RESISTANCE TRANSCRIPTIONAL REGULATOR"/>
    <property type="match status" value="1"/>
</dbReference>
<evidence type="ECO:0000256" key="5">
    <source>
        <dbReference type="ARBA" id="ARBA00023163"/>
    </source>
</evidence>
<dbReference type="InterPro" id="IPR039422">
    <property type="entry name" value="MarR/SlyA-like"/>
</dbReference>
<gene>
    <name evidence="7" type="ORF">C7474_2733</name>
</gene>
<dbReference type="PANTHER" id="PTHR33164">
    <property type="entry name" value="TRANSCRIPTIONAL REGULATOR, MARR FAMILY"/>
    <property type="match status" value="1"/>
</dbReference>
<evidence type="ECO:0000256" key="1">
    <source>
        <dbReference type="ARBA" id="ARBA00004496"/>
    </source>
</evidence>
<sequence>MAAVDQLVCFSLYQASRATTQVYRRLLAPWNLTYPQYLVLVQLWIDGLATVSQLGDDLDLDSGTLSPLLRRMERADLLVRERGEGDARIVTVRLTERGRALQSEMAEVSEELLRCTGFTLDSAVALRESLHRLTDSLHTAR</sequence>
<dbReference type="SUPFAM" id="SSF46785">
    <property type="entry name" value="Winged helix' DNA-binding domain"/>
    <property type="match status" value="1"/>
</dbReference>